<reference evidence="1" key="1">
    <citation type="journal article" date="2014" name="Front. Microbiol.">
        <title>High frequency of phylogenetically diverse reductive dehalogenase-homologous genes in deep subseafloor sedimentary metagenomes.</title>
        <authorList>
            <person name="Kawai M."/>
            <person name="Futagami T."/>
            <person name="Toyoda A."/>
            <person name="Takaki Y."/>
            <person name="Nishi S."/>
            <person name="Hori S."/>
            <person name="Arai W."/>
            <person name="Tsubouchi T."/>
            <person name="Morono Y."/>
            <person name="Uchiyama I."/>
            <person name="Ito T."/>
            <person name="Fujiyama A."/>
            <person name="Inagaki F."/>
            <person name="Takami H."/>
        </authorList>
    </citation>
    <scope>NUCLEOTIDE SEQUENCE</scope>
    <source>
        <strain evidence="1">Expedition CK06-06</strain>
    </source>
</reference>
<dbReference type="EMBL" id="BARS01056801">
    <property type="protein sequence ID" value="GAG45899.1"/>
    <property type="molecule type" value="Genomic_DNA"/>
</dbReference>
<accession>X0XRS6</accession>
<gene>
    <name evidence="1" type="ORF">S01H1_83525</name>
</gene>
<name>X0XRS6_9ZZZZ</name>
<comment type="caution">
    <text evidence="1">The sequence shown here is derived from an EMBL/GenBank/DDBJ whole genome shotgun (WGS) entry which is preliminary data.</text>
</comment>
<protein>
    <submittedName>
        <fullName evidence="1">Uncharacterized protein</fullName>
    </submittedName>
</protein>
<dbReference type="AlphaFoldDB" id="X0XRS6"/>
<sequence length="158" mass="16833">NKESDSATITLGGEMIVSCISWFVSGPQKEHAHTEVHIEDENGVGVVGATVVWEAENPSGDVYQTNSSPTLDHDGHAKELLTCPGGVLDSGTTGWFCCIGAGGFDLDGPPGKRACDPGTYTATILEVTTPLFRNMVLNEDDSVMSTPFFLDIEEPQFP</sequence>
<evidence type="ECO:0000313" key="1">
    <source>
        <dbReference type="EMBL" id="GAG45899.1"/>
    </source>
</evidence>
<proteinExistence type="predicted"/>
<organism evidence="1">
    <name type="scientific">marine sediment metagenome</name>
    <dbReference type="NCBI Taxonomy" id="412755"/>
    <lineage>
        <taxon>unclassified sequences</taxon>
        <taxon>metagenomes</taxon>
        <taxon>ecological metagenomes</taxon>
    </lineage>
</organism>
<feature type="non-terminal residue" evidence="1">
    <location>
        <position position="1"/>
    </location>
</feature>